<dbReference type="SUPFAM" id="SSF161098">
    <property type="entry name" value="MetI-like"/>
    <property type="match status" value="1"/>
</dbReference>
<protein>
    <submittedName>
        <fullName evidence="9">ABC transporter permease</fullName>
    </submittedName>
</protein>
<dbReference type="RefSeq" id="WP_350934593.1">
    <property type="nucleotide sequence ID" value="NZ_CP157762.1"/>
</dbReference>
<feature type="transmembrane region" description="Helical" evidence="7">
    <location>
        <begin position="12"/>
        <end position="32"/>
    </location>
</feature>
<dbReference type="PROSITE" id="PS50928">
    <property type="entry name" value="ABC_TM1"/>
    <property type="match status" value="1"/>
</dbReference>
<dbReference type="Gene3D" id="1.10.3720.10">
    <property type="entry name" value="MetI-like"/>
    <property type="match status" value="1"/>
</dbReference>
<feature type="transmembrane region" description="Helical" evidence="7">
    <location>
        <begin position="298"/>
        <end position="324"/>
    </location>
</feature>
<evidence type="ECO:0000256" key="7">
    <source>
        <dbReference type="RuleBase" id="RU363032"/>
    </source>
</evidence>
<evidence type="ECO:0000313" key="9">
    <source>
        <dbReference type="EMBL" id="XBP94569.1"/>
    </source>
</evidence>
<evidence type="ECO:0000313" key="10">
    <source>
        <dbReference type="EMBL" id="XCH75268.1"/>
    </source>
</evidence>
<dbReference type="Pfam" id="PF00528">
    <property type="entry name" value="BPD_transp_1"/>
    <property type="match status" value="1"/>
</dbReference>
<keyword evidence="4 7" id="KW-0812">Transmembrane</keyword>
<dbReference type="InterPro" id="IPR000515">
    <property type="entry name" value="MetI-like"/>
</dbReference>
<dbReference type="AlphaFoldDB" id="A0AAU7MAV7"/>
<dbReference type="EMBL" id="CP157762">
    <property type="protein sequence ID" value="XBP94569.1"/>
    <property type="molecule type" value="Genomic_DNA"/>
</dbReference>
<feature type="transmembrane region" description="Helical" evidence="7">
    <location>
        <begin position="114"/>
        <end position="136"/>
    </location>
</feature>
<keyword evidence="5 7" id="KW-1133">Transmembrane helix</keyword>
<evidence type="ECO:0000259" key="8">
    <source>
        <dbReference type="PROSITE" id="PS50928"/>
    </source>
</evidence>
<keyword evidence="6 7" id="KW-0472">Membrane</keyword>
<dbReference type="CDD" id="cd06261">
    <property type="entry name" value="TM_PBP2"/>
    <property type="match status" value="1"/>
</dbReference>
<sequence length="330" mass="35203">MNHLRYLGGRLLAMVATLLAVSVLTYAVFYLLPADPAQLSCGKPCTPQRLADARAFMGYDESWIRQYLDFLAGIVAGRTFGAGPAAVHCAAPCFGYSFRLNESVTQLIVERAPVTFSVALGAALLWLLLGVGAGVVSAVRRGGVLDRLAMTGATIGVSAPSYLVGLLGILLFGFTLNVVPVSGYVPLTEDPVGWLWHLILPWCVLALLTAAIYARLTRGQMLEALAEDYVRTARAKGLRERRVVGRHALRNVLIPVVTVFGLDLGSLLGGAVITERVFSMPGLGSLLLDAVGNVDLPLIVGVTLFAAFLIVLANFLVDLVYGVLDPRIGR</sequence>
<reference evidence="9" key="1">
    <citation type="submission" date="2024-01" db="EMBL/GenBank/DDBJ databases">
        <title>The genome sequence of Micromonospora mangrovi CCTCC AA 2012012.</title>
        <authorList>
            <person name="Gao J."/>
        </authorList>
    </citation>
    <scope>NUCLEOTIDE SEQUENCE</scope>
    <source>
        <strain evidence="9">CCTCC AA 2012012</strain>
    </source>
</reference>
<reference evidence="10" key="2">
    <citation type="submission" date="2024-06" db="EMBL/GenBank/DDBJ databases">
        <title>Micromonospora mangrovi CCTCC AA 2012012 genome sequences.</title>
        <authorList>
            <person name="Gao J."/>
        </authorList>
    </citation>
    <scope>NUCLEOTIDE SEQUENCE</scope>
    <source>
        <strain evidence="10">CCTCC AA 2012012</strain>
    </source>
</reference>
<dbReference type="InterPro" id="IPR035906">
    <property type="entry name" value="MetI-like_sf"/>
</dbReference>
<comment type="subcellular location">
    <subcellularLocation>
        <location evidence="1 7">Cell membrane</location>
        <topology evidence="1 7">Multi-pass membrane protein</topology>
    </subcellularLocation>
</comment>
<evidence type="ECO:0000256" key="3">
    <source>
        <dbReference type="ARBA" id="ARBA00022475"/>
    </source>
</evidence>
<proteinExistence type="inferred from homology"/>
<evidence type="ECO:0000256" key="2">
    <source>
        <dbReference type="ARBA" id="ARBA00022448"/>
    </source>
</evidence>
<dbReference type="EMBL" id="CP159342">
    <property type="protein sequence ID" value="XCH75268.1"/>
    <property type="molecule type" value="Genomic_DNA"/>
</dbReference>
<feature type="transmembrane region" description="Helical" evidence="7">
    <location>
        <begin position="194"/>
        <end position="214"/>
    </location>
</feature>
<organism evidence="9">
    <name type="scientific">Micromonospora sp. CCTCC AA 2012012</name>
    <dbReference type="NCBI Taxonomy" id="3111921"/>
    <lineage>
        <taxon>Bacteria</taxon>
        <taxon>Bacillati</taxon>
        <taxon>Actinomycetota</taxon>
        <taxon>Actinomycetes</taxon>
        <taxon>Micromonosporales</taxon>
        <taxon>Micromonosporaceae</taxon>
        <taxon>Micromonospora</taxon>
    </lineage>
</organism>
<dbReference type="PANTHER" id="PTHR43163">
    <property type="entry name" value="DIPEPTIDE TRANSPORT SYSTEM PERMEASE PROTEIN DPPB-RELATED"/>
    <property type="match status" value="1"/>
</dbReference>
<accession>A0AAU7MAV7</accession>
<keyword evidence="2 7" id="KW-0813">Transport</keyword>
<evidence type="ECO:0000256" key="5">
    <source>
        <dbReference type="ARBA" id="ARBA00022989"/>
    </source>
</evidence>
<dbReference type="PANTHER" id="PTHR43163:SF6">
    <property type="entry name" value="DIPEPTIDE TRANSPORT SYSTEM PERMEASE PROTEIN DPPB-RELATED"/>
    <property type="match status" value="1"/>
</dbReference>
<feature type="domain" description="ABC transmembrane type-1" evidence="8">
    <location>
        <begin position="112"/>
        <end position="321"/>
    </location>
</feature>
<evidence type="ECO:0000256" key="4">
    <source>
        <dbReference type="ARBA" id="ARBA00022692"/>
    </source>
</evidence>
<feature type="transmembrane region" description="Helical" evidence="7">
    <location>
        <begin position="148"/>
        <end position="174"/>
    </location>
</feature>
<keyword evidence="3" id="KW-1003">Cell membrane</keyword>
<dbReference type="GO" id="GO:0055085">
    <property type="term" value="P:transmembrane transport"/>
    <property type="evidence" value="ECO:0007669"/>
    <property type="project" value="InterPro"/>
</dbReference>
<dbReference type="GO" id="GO:0005886">
    <property type="term" value="C:plasma membrane"/>
    <property type="evidence" value="ECO:0007669"/>
    <property type="project" value="UniProtKB-SubCell"/>
</dbReference>
<dbReference type="InterPro" id="IPR045621">
    <property type="entry name" value="BPD_transp_1_N"/>
</dbReference>
<name>A0AAU7MAV7_9ACTN</name>
<gene>
    <name evidence="10" type="ORF">ABUL08_03935</name>
    <name evidence="9" type="ORF">VK199_03930</name>
</gene>
<feature type="transmembrane region" description="Helical" evidence="7">
    <location>
        <begin position="252"/>
        <end position="278"/>
    </location>
</feature>
<evidence type="ECO:0000256" key="1">
    <source>
        <dbReference type="ARBA" id="ARBA00004651"/>
    </source>
</evidence>
<evidence type="ECO:0000256" key="6">
    <source>
        <dbReference type="ARBA" id="ARBA00023136"/>
    </source>
</evidence>
<comment type="similarity">
    <text evidence="7">Belongs to the binding-protein-dependent transport system permease family.</text>
</comment>
<dbReference type="Pfam" id="PF19300">
    <property type="entry name" value="BPD_transp_1_N"/>
    <property type="match status" value="1"/>
</dbReference>